<dbReference type="RefSeq" id="WP_379662795.1">
    <property type="nucleotide sequence ID" value="NZ_JBHUDG010000016.1"/>
</dbReference>
<dbReference type="EMBL" id="JBHUDG010000016">
    <property type="protein sequence ID" value="MFD1630419.1"/>
    <property type="molecule type" value="Genomic_DNA"/>
</dbReference>
<evidence type="ECO:0000313" key="1">
    <source>
        <dbReference type="EMBL" id="MFD1630419.1"/>
    </source>
</evidence>
<reference evidence="2" key="1">
    <citation type="journal article" date="2019" name="Int. J. Syst. Evol. Microbiol.">
        <title>The Global Catalogue of Microorganisms (GCM) 10K type strain sequencing project: providing services to taxonomists for standard genome sequencing and annotation.</title>
        <authorList>
            <consortium name="The Broad Institute Genomics Platform"/>
            <consortium name="The Broad Institute Genome Sequencing Center for Infectious Disease"/>
            <person name="Wu L."/>
            <person name="Ma J."/>
        </authorList>
    </citation>
    <scope>NUCLEOTIDE SEQUENCE [LARGE SCALE GENOMIC DNA]</scope>
    <source>
        <strain evidence="2">CCUG 53762</strain>
    </source>
</reference>
<organism evidence="1 2">
    <name type="scientific">Pseudopedobacter beijingensis</name>
    <dbReference type="NCBI Taxonomy" id="1207056"/>
    <lineage>
        <taxon>Bacteria</taxon>
        <taxon>Pseudomonadati</taxon>
        <taxon>Bacteroidota</taxon>
        <taxon>Sphingobacteriia</taxon>
        <taxon>Sphingobacteriales</taxon>
        <taxon>Sphingobacteriaceae</taxon>
        <taxon>Pseudopedobacter</taxon>
    </lineage>
</organism>
<name>A0ABW4IDJ5_9SPHI</name>
<dbReference type="Proteomes" id="UP001597118">
    <property type="component" value="Unassembled WGS sequence"/>
</dbReference>
<sequence>MKKLLSFTMMATLLGTSLYSQDFTEGNLVLLRIPHDETTSGGGETTNGNGALPMFLDEWDPNCISCGVKKTVALPTEETTISGKLNYRVVGNGSSGATHHISRSVDGRYLVVQGYSIPTGTNVHYTNATYDNIKPSFALVDHAGNINSTTRFTNAFTTGWMRAAVSYDGTGIWFGNASSAGGIHYLTVGSEANTTRIGGDYAWTAHLDGKKVLMGYNGSIRRIGPAVDLPKTTGQTVQAFTLSPDATDNNAKPSAVGMIALTNKAGQKVIYICDGNGTGSSPGIKKYLVNEAANTITFKGYIPISALPLGGGVSSIVGKVLYETDGTTFKSIELFTIGSGTNITNDAGRLVKIVDLAKFDETINATSSLLKNFKDEEIGGKKYFVRSLAWAPVENSTLPIKLESFKASQSTRGIELRWTTASEINNAYFEILKSIDGENFEVVGTVKGSGTTSAMHSYSFTDVNVSEGLYYYQLRQVDIDGKSETNSPIPVRFSVQTQDFKAWLAVNNQVNIKLTAKKVQKTQVIVSDILGRILIKKEVYITEGPNQFTLDLSKHKSPFIINISIDEKVFTEKLL</sequence>
<evidence type="ECO:0000313" key="2">
    <source>
        <dbReference type="Proteomes" id="UP001597118"/>
    </source>
</evidence>
<gene>
    <name evidence="1" type="ORF">ACFSAH_11055</name>
</gene>
<protein>
    <submittedName>
        <fullName evidence="1">Uncharacterized protein</fullName>
    </submittedName>
</protein>
<accession>A0ABW4IDJ5</accession>
<proteinExistence type="predicted"/>
<dbReference type="Gene3D" id="2.60.40.10">
    <property type="entry name" value="Immunoglobulins"/>
    <property type="match status" value="1"/>
</dbReference>
<dbReference type="InterPro" id="IPR013783">
    <property type="entry name" value="Ig-like_fold"/>
</dbReference>
<keyword evidence="2" id="KW-1185">Reference proteome</keyword>
<comment type="caution">
    <text evidence="1">The sequence shown here is derived from an EMBL/GenBank/DDBJ whole genome shotgun (WGS) entry which is preliminary data.</text>
</comment>